<name>A0A087AW84_9BIFI</name>
<sequence length="76" mass="8510">MSALNEPTDLGVVRLDYRTGFHLGMALRHLRETVDSLNEVCARLRADGHGELADEWEATLVAELHTVGRVLQQQLN</sequence>
<proteinExistence type="predicted"/>
<reference evidence="1 2" key="1">
    <citation type="submission" date="2014-03" db="EMBL/GenBank/DDBJ databases">
        <title>Genomics of Bifidobacteria.</title>
        <authorList>
            <person name="Ventura M."/>
            <person name="Milani C."/>
            <person name="Lugli G.A."/>
        </authorList>
    </citation>
    <scope>NUCLEOTIDE SEQUENCE [LARGE SCALE GENOMIC DNA]</scope>
    <source>
        <strain evidence="1 2">LMG 10738</strain>
    </source>
</reference>
<dbReference type="RefSeq" id="WP_034258502.1">
    <property type="nucleotide sequence ID" value="NZ_JGYV01000010.1"/>
</dbReference>
<dbReference type="STRING" id="1688.BCUN_0867"/>
<dbReference type="AlphaFoldDB" id="A0A087AW84"/>
<protein>
    <submittedName>
        <fullName evidence="1">Uncharacterized protein</fullName>
    </submittedName>
</protein>
<evidence type="ECO:0000313" key="2">
    <source>
        <dbReference type="Proteomes" id="UP000029067"/>
    </source>
</evidence>
<gene>
    <name evidence="1" type="ORF">BCUN_0867</name>
</gene>
<evidence type="ECO:0000313" key="1">
    <source>
        <dbReference type="EMBL" id="KFI63034.1"/>
    </source>
</evidence>
<comment type="caution">
    <text evidence="1">The sequence shown here is derived from an EMBL/GenBank/DDBJ whole genome shotgun (WGS) entry which is preliminary data.</text>
</comment>
<dbReference type="EMBL" id="JGYV01000010">
    <property type="protein sequence ID" value="KFI63034.1"/>
    <property type="molecule type" value="Genomic_DNA"/>
</dbReference>
<keyword evidence="2" id="KW-1185">Reference proteome</keyword>
<dbReference type="Proteomes" id="UP000029067">
    <property type="component" value="Unassembled WGS sequence"/>
</dbReference>
<dbReference type="OrthoDB" id="3212097at2"/>
<accession>A0A087AW84</accession>
<organism evidence="1 2">
    <name type="scientific">Bifidobacterium cuniculi</name>
    <dbReference type="NCBI Taxonomy" id="1688"/>
    <lineage>
        <taxon>Bacteria</taxon>
        <taxon>Bacillati</taxon>
        <taxon>Actinomycetota</taxon>
        <taxon>Actinomycetes</taxon>
        <taxon>Bifidobacteriales</taxon>
        <taxon>Bifidobacteriaceae</taxon>
        <taxon>Bifidobacterium</taxon>
    </lineage>
</organism>